<gene>
    <name evidence="1" type="ORF">MAR_021794</name>
</gene>
<proteinExistence type="predicted"/>
<dbReference type="EMBL" id="CP111016">
    <property type="protein sequence ID" value="WAR06425.1"/>
    <property type="molecule type" value="Genomic_DNA"/>
</dbReference>
<evidence type="ECO:0000313" key="2">
    <source>
        <dbReference type="Proteomes" id="UP001164746"/>
    </source>
</evidence>
<evidence type="ECO:0000313" key="1">
    <source>
        <dbReference type="EMBL" id="WAR06425.1"/>
    </source>
</evidence>
<accession>A0ABY7E8S1</accession>
<sequence>MFLPVNETVYFLFASARPLHLTSRSFVPDSFHSELILLAAQQIQRLSSELDAVNNSELSTCIRPLISDGELDMEFINLTPFLVQLLLDVLYHSTVGCGRPPDV</sequence>
<reference evidence="1" key="1">
    <citation type="submission" date="2022-11" db="EMBL/GenBank/DDBJ databases">
        <title>Centuries of genome instability and evolution in soft-shell clam transmissible cancer (bioRxiv).</title>
        <authorList>
            <person name="Hart S.F.M."/>
            <person name="Yonemitsu M.A."/>
            <person name="Giersch R.M."/>
            <person name="Beal B.F."/>
            <person name="Arriagada G."/>
            <person name="Davis B.W."/>
            <person name="Ostrander E.A."/>
            <person name="Goff S.P."/>
            <person name="Metzger M.J."/>
        </authorList>
    </citation>
    <scope>NUCLEOTIDE SEQUENCE</scope>
    <source>
        <strain evidence="1">MELC-2E11</strain>
        <tissue evidence="1">Siphon/mantle</tissue>
    </source>
</reference>
<dbReference type="Proteomes" id="UP001164746">
    <property type="component" value="Chromosome 5"/>
</dbReference>
<organism evidence="1 2">
    <name type="scientific">Mya arenaria</name>
    <name type="common">Soft-shell clam</name>
    <dbReference type="NCBI Taxonomy" id="6604"/>
    <lineage>
        <taxon>Eukaryota</taxon>
        <taxon>Metazoa</taxon>
        <taxon>Spiralia</taxon>
        <taxon>Lophotrochozoa</taxon>
        <taxon>Mollusca</taxon>
        <taxon>Bivalvia</taxon>
        <taxon>Autobranchia</taxon>
        <taxon>Heteroconchia</taxon>
        <taxon>Euheterodonta</taxon>
        <taxon>Imparidentia</taxon>
        <taxon>Neoheterodontei</taxon>
        <taxon>Myida</taxon>
        <taxon>Myoidea</taxon>
        <taxon>Myidae</taxon>
        <taxon>Mya</taxon>
    </lineage>
</organism>
<name>A0ABY7E8S1_MYAAR</name>
<keyword evidence="2" id="KW-1185">Reference proteome</keyword>
<protein>
    <submittedName>
        <fullName evidence="1">Uncharacterized protein</fullName>
    </submittedName>
</protein>